<dbReference type="AlphaFoldDB" id="A0AAP0N8T9"/>
<keyword evidence="3" id="KW-1133">Transmembrane helix</keyword>
<comment type="caution">
    <text evidence="6">The sequence shown here is derived from an EMBL/GenBank/DDBJ whole genome shotgun (WGS) entry which is preliminary data.</text>
</comment>
<accession>A0AAP0N8T9</accession>
<evidence type="ECO:0000313" key="7">
    <source>
        <dbReference type="Proteomes" id="UP001415857"/>
    </source>
</evidence>
<evidence type="ECO:0000256" key="4">
    <source>
        <dbReference type="ARBA" id="ARBA00023136"/>
    </source>
</evidence>
<keyword evidence="7" id="KW-1185">Reference proteome</keyword>
<protein>
    <recommendedName>
        <fullName evidence="5">Receptor ligand binding region domain-containing protein</fullName>
    </recommendedName>
</protein>
<dbReference type="InterPro" id="IPR015683">
    <property type="entry name" value="Ionotropic_Glu_rcpt"/>
</dbReference>
<gene>
    <name evidence="6" type="ORF">L1049_009667</name>
</gene>
<dbReference type="PANTHER" id="PTHR34836:SF7">
    <property type="entry name" value="RECEPTOR LIGAND BINDING REGION DOMAIN-CONTAINING PROTEIN"/>
    <property type="match status" value="1"/>
</dbReference>
<dbReference type="PANTHER" id="PTHR34836">
    <property type="entry name" value="OS06G0188250 PROTEIN"/>
    <property type="match status" value="1"/>
</dbReference>
<name>A0AAP0N8T9_LIQFO</name>
<feature type="domain" description="Receptor ligand binding region" evidence="5">
    <location>
        <begin position="5"/>
        <end position="104"/>
    </location>
</feature>
<dbReference type="GO" id="GO:0016020">
    <property type="term" value="C:membrane"/>
    <property type="evidence" value="ECO:0007669"/>
    <property type="project" value="UniProtKB-SubCell"/>
</dbReference>
<comment type="subcellular location">
    <subcellularLocation>
        <location evidence="1">Membrane</location>
    </subcellularLocation>
</comment>
<dbReference type="Gene3D" id="3.40.50.2300">
    <property type="match status" value="1"/>
</dbReference>
<dbReference type="EMBL" id="JBBPBK010000016">
    <property type="protein sequence ID" value="KAK9267245.1"/>
    <property type="molecule type" value="Genomic_DNA"/>
</dbReference>
<evidence type="ECO:0000256" key="1">
    <source>
        <dbReference type="ARBA" id="ARBA00004370"/>
    </source>
</evidence>
<dbReference type="InterPro" id="IPR028082">
    <property type="entry name" value="Peripla_BP_I"/>
</dbReference>
<keyword evidence="2" id="KW-0812">Transmembrane</keyword>
<evidence type="ECO:0000256" key="2">
    <source>
        <dbReference type="ARBA" id="ARBA00022692"/>
    </source>
</evidence>
<evidence type="ECO:0000313" key="6">
    <source>
        <dbReference type="EMBL" id="KAK9267245.1"/>
    </source>
</evidence>
<dbReference type="InterPro" id="IPR001828">
    <property type="entry name" value="ANF_lig-bd_rcpt"/>
</dbReference>
<dbReference type="Proteomes" id="UP001415857">
    <property type="component" value="Unassembled WGS sequence"/>
</dbReference>
<organism evidence="6 7">
    <name type="scientific">Liquidambar formosana</name>
    <name type="common">Formosan gum</name>
    <dbReference type="NCBI Taxonomy" id="63359"/>
    <lineage>
        <taxon>Eukaryota</taxon>
        <taxon>Viridiplantae</taxon>
        <taxon>Streptophyta</taxon>
        <taxon>Embryophyta</taxon>
        <taxon>Tracheophyta</taxon>
        <taxon>Spermatophyta</taxon>
        <taxon>Magnoliopsida</taxon>
        <taxon>eudicotyledons</taxon>
        <taxon>Gunneridae</taxon>
        <taxon>Pentapetalae</taxon>
        <taxon>Saxifragales</taxon>
        <taxon>Altingiaceae</taxon>
        <taxon>Liquidambar</taxon>
    </lineage>
</organism>
<dbReference type="SUPFAM" id="SSF53822">
    <property type="entry name" value="Periplasmic binding protein-like I"/>
    <property type="match status" value="1"/>
</dbReference>
<evidence type="ECO:0000256" key="3">
    <source>
        <dbReference type="ARBA" id="ARBA00022989"/>
    </source>
</evidence>
<proteinExistence type="predicted"/>
<dbReference type="Pfam" id="PF01094">
    <property type="entry name" value="ANF_receptor"/>
    <property type="match status" value="1"/>
</dbReference>
<reference evidence="6 7" key="1">
    <citation type="journal article" date="2024" name="Plant J.">
        <title>Genome sequences and population genomics reveal climatic adaptation and genomic divergence between two closely related sweetgum species.</title>
        <authorList>
            <person name="Xu W.Q."/>
            <person name="Ren C.Q."/>
            <person name="Zhang X.Y."/>
            <person name="Comes H.P."/>
            <person name="Liu X.H."/>
            <person name="Li Y.G."/>
            <person name="Kettle C.J."/>
            <person name="Jalonen R."/>
            <person name="Gaisberger H."/>
            <person name="Ma Y.Z."/>
            <person name="Qiu Y.X."/>
        </authorList>
    </citation>
    <scope>NUCLEOTIDE SEQUENCE [LARGE SCALE GENOMIC DNA]</scope>
    <source>
        <strain evidence="6">Hangzhou</strain>
    </source>
</reference>
<evidence type="ECO:0000259" key="5">
    <source>
        <dbReference type="Pfam" id="PF01094"/>
    </source>
</evidence>
<sequence>MSGKRSVAVFVDNDYGRNGISVLENELAKKMLRISYKVALPLEFGLNNITDSLNKSKLVGTRVYVVHLDPDSGLAIFSIAEQLQMMTSNYVWLATDWISAALDSFPFINGTLLRIPTRGCRVSSTYSGIQPKEYFLVSVERIPAERVSKF</sequence>
<keyword evidence="4" id="KW-0472">Membrane</keyword>